<dbReference type="InterPro" id="IPR005502">
    <property type="entry name" value="Ribosyl_crysJ1"/>
</dbReference>
<proteinExistence type="predicted"/>
<dbReference type="PANTHER" id="PTHR16222">
    <property type="entry name" value="ADP-RIBOSYLGLYCOHYDROLASE"/>
    <property type="match status" value="1"/>
</dbReference>
<dbReference type="Pfam" id="PF03747">
    <property type="entry name" value="ADP_ribosyl_GH"/>
    <property type="match status" value="1"/>
</dbReference>
<dbReference type="PANTHER" id="PTHR16222:SF34">
    <property type="entry name" value="ADP-RIBOSYLGLYCOHYDROLASE"/>
    <property type="match status" value="1"/>
</dbReference>
<dbReference type="Gene3D" id="1.10.4080.10">
    <property type="entry name" value="ADP-ribosylation/Crystallin J1"/>
    <property type="match status" value="1"/>
</dbReference>
<dbReference type="InterPro" id="IPR050792">
    <property type="entry name" value="ADP-ribosylglycohydrolase"/>
</dbReference>
<comment type="caution">
    <text evidence="1">The sequence shown here is derived from an EMBL/GenBank/DDBJ whole genome shotgun (WGS) entry which is preliminary data.</text>
</comment>
<accession>A0A3R7AE57</accession>
<dbReference type="VEuPathDB" id="FungiDB:H310_07080"/>
<evidence type="ECO:0000313" key="1">
    <source>
        <dbReference type="EMBL" id="RHY33655.1"/>
    </source>
</evidence>
<protein>
    <recommendedName>
        <fullName evidence="3">ADP-ribosylglycohydrolase</fullName>
    </recommendedName>
</protein>
<gene>
    <name evidence="1" type="ORF">DYB32_007971</name>
</gene>
<keyword evidence="2" id="KW-1185">Reference proteome</keyword>
<evidence type="ECO:0000313" key="2">
    <source>
        <dbReference type="Proteomes" id="UP000285060"/>
    </source>
</evidence>
<dbReference type="EMBL" id="QUSY01000065">
    <property type="protein sequence ID" value="RHY33655.1"/>
    <property type="molecule type" value="Genomic_DNA"/>
</dbReference>
<sequence length="357" mass="38666">MQVSSRIEGALFGLFVADAVAMPVHWMYNLDQLQADYGRITGYTKPKDTFVGSIMNLSNTGGGGRGSDKGDVVGSVILHGKKKYWVRGGNFHYHLGLQAGTFLTTAKVDVTFRIGENTLEAQLARLLVRTLSTTKASSPAAEFQQAYIEFMTTPGSHNDTYASTCHRMFFANWAAGTPPADCPDNDGHNVDAIDLLTLTIPITLKYATASVDERYRHVREIIATTRRAPSMSKYAETYSDILVAVLHGQDLRTAISQHTAGDMASSIRRKDPMVACYMESSFPALLHFAYKYADSPEAAVLANANAGGENVARGAALGALLGAAHGKARFPQWARDGLYAKDAINAEIDAFLTTLNT</sequence>
<dbReference type="AlphaFoldDB" id="A0A3R7AE57"/>
<dbReference type="Proteomes" id="UP000285060">
    <property type="component" value="Unassembled WGS sequence"/>
</dbReference>
<dbReference type="InterPro" id="IPR036705">
    <property type="entry name" value="Ribosyl_crysJ1_sf"/>
</dbReference>
<evidence type="ECO:0008006" key="3">
    <source>
        <dbReference type="Google" id="ProtNLM"/>
    </source>
</evidence>
<dbReference type="SUPFAM" id="SSF101478">
    <property type="entry name" value="ADP-ribosylglycohydrolase"/>
    <property type="match status" value="1"/>
</dbReference>
<reference evidence="1 2" key="1">
    <citation type="submission" date="2018-08" db="EMBL/GenBank/DDBJ databases">
        <title>Aphanomyces genome sequencing and annotation.</title>
        <authorList>
            <person name="Minardi D."/>
            <person name="Oidtmann B."/>
            <person name="Van Der Giezen M."/>
            <person name="Studholme D.J."/>
        </authorList>
    </citation>
    <scope>NUCLEOTIDE SEQUENCE [LARGE SCALE GENOMIC DNA]</scope>
    <source>
        <strain evidence="1 2">NJM0002</strain>
    </source>
</reference>
<name>A0A3R7AE57_9STRA</name>
<organism evidence="1 2">
    <name type="scientific">Aphanomyces invadans</name>
    <dbReference type="NCBI Taxonomy" id="157072"/>
    <lineage>
        <taxon>Eukaryota</taxon>
        <taxon>Sar</taxon>
        <taxon>Stramenopiles</taxon>
        <taxon>Oomycota</taxon>
        <taxon>Saprolegniomycetes</taxon>
        <taxon>Saprolegniales</taxon>
        <taxon>Verrucalvaceae</taxon>
        <taxon>Aphanomyces</taxon>
    </lineage>
</organism>